<name>A0A8S5PC50_9CAUD</name>
<evidence type="ECO:0000256" key="1">
    <source>
        <dbReference type="SAM" id="MobiDB-lite"/>
    </source>
</evidence>
<evidence type="ECO:0000313" key="2">
    <source>
        <dbReference type="EMBL" id="DAE04751.1"/>
    </source>
</evidence>
<sequence>MQSAVITSVTMKQLSSEVTRMTEAGIYEKLSMIQCELKAPKNQWNKFGKYYYRNCEDILEAAKPLCNKHKTTLTVNDELQLIGSRYYIVATATITCWATKESISNTAYARESAEKKGMDESQVTGTASSYARKYALNGLFAIDDAKDADTDEHKQQQDKPEDRELINRSKNEYVELREELKKRNIDCHEPGVVKLLAKMGIKDQNLGNDGQHNINVCNAYRELIRLYDMKHEGVQNA</sequence>
<proteinExistence type="predicted"/>
<accession>A0A8S5PC50</accession>
<feature type="region of interest" description="Disordered" evidence="1">
    <location>
        <begin position="147"/>
        <end position="169"/>
    </location>
</feature>
<reference evidence="2" key="1">
    <citation type="journal article" date="2021" name="Proc. Natl. Acad. Sci. U.S.A.">
        <title>A Catalog of Tens of Thousands of Viruses from Human Metagenomes Reveals Hidden Associations with Chronic Diseases.</title>
        <authorList>
            <person name="Tisza M.J."/>
            <person name="Buck C.B."/>
        </authorList>
    </citation>
    <scope>NUCLEOTIDE SEQUENCE</scope>
    <source>
        <strain evidence="2">Ctorp6</strain>
    </source>
</reference>
<dbReference type="Pfam" id="PF04404">
    <property type="entry name" value="ERF"/>
    <property type="match status" value="1"/>
</dbReference>
<organism evidence="2">
    <name type="scientific">Siphoviridae sp. ctorp6</name>
    <dbReference type="NCBI Taxonomy" id="2825673"/>
    <lineage>
        <taxon>Viruses</taxon>
        <taxon>Duplodnaviria</taxon>
        <taxon>Heunggongvirae</taxon>
        <taxon>Uroviricota</taxon>
        <taxon>Caudoviricetes</taxon>
    </lineage>
</organism>
<protein>
    <submittedName>
        <fullName evidence="2">ERF superfamily protein</fullName>
    </submittedName>
</protein>
<dbReference type="InterPro" id="IPR007499">
    <property type="entry name" value="ERF_bacteria_virus"/>
</dbReference>
<dbReference type="EMBL" id="BK015394">
    <property type="protein sequence ID" value="DAE04751.1"/>
    <property type="molecule type" value="Genomic_DNA"/>
</dbReference>